<dbReference type="GO" id="GO:0003677">
    <property type="term" value="F:DNA binding"/>
    <property type="evidence" value="ECO:0007669"/>
    <property type="project" value="UniProtKB-KW"/>
</dbReference>
<dbReference type="GO" id="GO:0005634">
    <property type="term" value="C:nucleus"/>
    <property type="evidence" value="ECO:0007669"/>
    <property type="project" value="UniProtKB-SubCell"/>
</dbReference>
<dbReference type="Pfam" id="PF00172">
    <property type="entry name" value="Zn_clus"/>
    <property type="match status" value="1"/>
</dbReference>
<comment type="subcellular location">
    <subcellularLocation>
        <location evidence="1">Nucleus</location>
    </subcellularLocation>
</comment>
<feature type="domain" description="Zn(2)-C6 fungal-type" evidence="8">
    <location>
        <begin position="13"/>
        <end position="49"/>
    </location>
</feature>
<evidence type="ECO:0000256" key="1">
    <source>
        <dbReference type="ARBA" id="ARBA00004123"/>
    </source>
</evidence>
<keyword evidence="3" id="KW-0805">Transcription regulation</keyword>
<keyword evidence="10" id="KW-1185">Reference proteome</keyword>
<dbReference type="CDD" id="cd00067">
    <property type="entry name" value="GAL4"/>
    <property type="match status" value="1"/>
</dbReference>
<dbReference type="GO" id="GO:0006351">
    <property type="term" value="P:DNA-templated transcription"/>
    <property type="evidence" value="ECO:0007669"/>
    <property type="project" value="InterPro"/>
</dbReference>
<evidence type="ECO:0000313" key="10">
    <source>
        <dbReference type="Proteomes" id="UP000813444"/>
    </source>
</evidence>
<dbReference type="CDD" id="cd12148">
    <property type="entry name" value="fungal_TF_MHR"/>
    <property type="match status" value="1"/>
</dbReference>
<feature type="transmembrane region" description="Helical" evidence="7">
    <location>
        <begin position="485"/>
        <end position="506"/>
    </location>
</feature>
<dbReference type="InterPro" id="IPR001138">
    <property type="entry name" value="Zn2Cys6_DnaBD"/>
</dbReference>
<dbReference type="PROSITE" id="PS50048">
    <property type="entry name" value="ZN2_CY6_FUNGAL_2"/>
    <property type="match status" value="1"/>
</dbReference>
<protein>
    <submittedName>
        <fullName evidence="9">Fungal-specific transcription factor domain-containing protein</fullName>
    </submittedName>
</protein>
<dbReference type="InterPro" id="IPR007219">
    <property type="entry name" value="XnlR_reg_dom"/>
</dbReference>
<evidence type="ECO:0000256" key="3">
    <source>
        <dbReference type="ARBA" id="ARBA00023015"/>
    </source>
</evidence>
<dbReference type="GO" id="GO:0008270">
    <property type="term" value="F:zinc ion binding"/>
    <property type="evidence" value="ECO:0007669"/>
    <property type="project" value="InterPro"/>
</dbReference>
<evidence type="ECO:0000313" key="9">
    <source>
        <dbReference type="EMBL" id="KAH7318101.1"/>
    </source>
</evidence>
<name>A0A8K0WQV9_9HYPO</name>
<gene>
    <name evidence="9" type="ORF">B0I35DRAFT_431329</name>
</gene>
<keyword evidence="2" id="KW-0479">Metal-binding</keyword>
<evidence type="ECO:0000256" key="7">
    <source>
        <dbReference type="SAM" id="Phobius"/>
    </source>
</evidence>
<keyword evidence="5" id="KW-0804">Transcription</keyword>
<dbReference type="InterPro" id="IPR036864">
    <property type="entry name" value="Zn2-C6_fun-type_DNA-bd_sf"/>
</dbReference>
<dbReference type="SMART" id="SM00066">
    <property type="entry name" value="GAL4"/>
    <property type="match status" value="1"/>
</dbReference>
<accession>A0A8K0WQV9</accession>
<keyword evidence="7" id="KW-0472">Membrane</keyword>
<proteinExistence type="predicted"/>
<keyword evidence="6" id="KW-0539">Nucleus</keyword>
<dbReference type="Gene3D" id="4.10.240.10">
    <property type="entry name" value="Zn(2)-C6 fungal-type DNA-binding domain"/>
    <property type="match status" value="1"/>
</dbReference>
<reference evidence="9" key="1">
    <citation type="journal article" date="2021" name="Nat. Commun.">
        <title>Genetic determinants of endophytism in the Arabidopsis root mycobiome.</title>
        <authorList>
            <person name="Mesny F."/>
            <person name="Miyauchi S."/>
            <person name="Thiergart T."/>
            <person name="Pickel B."/>
            <person name="Atanasova L."/>
            <person name="Karlsson M."/>
            <person name="Huettel B."/>
            <person name="Barry K.W."/>
            <person name="Haridas S."/>
            <person name="Chen C."/>
            <person name="Bauer D."/>
            <person name="Andreopoulos W."/>
            <person name="Pangilinan J."/>
            <person name="LaButti K."/>
            <person name="Riley R."/>
            <person name="Lipzen A."/>
            <person name="Clum A."/>
            <person name="Drula E."/>
            <person name="Henrissat B."/>
            <person name="Kohler A."/>
            <person name="Grigoriev I.V."/>
            <person name="Martin F.M."/>
            <person name="Hacquard S."/>
        </authorList>
    </citation>
    <scope>NUCLEOTIDE SEQUENCE</scope>
    <source>
        <strain evidence="9">MPI-CAGE-CH-0235</strain>
    </source>
</reference>
<dbReference type="AlphaFoldDB" id="A0A8K0WQV9"/>
<dbReference type="OrthoDB" id="39175at2759"/>
<dbReference type="Proteomes" id="UP000813444">
    <property type="component" value="Unassembled WGS sequence"/>
</dbReference>
<organism evidence="9 10">
    <name type="scientific">Stachybotrys elegans</name>
    <dbReference type="NCBI Taxonomy" id="80388"/>
    <lineage>
        <taxon>Eukaryota</taxon>
        <taxon>Fungi</taxon>
        <taxon>Dikarya</taxon>
        <taxon>Ascomycota</taxon>
        <taxon>Pezizomycotina</taxon>
        <taxon>Sordariomycetes</taxon>
        <taxon>Hypocreomycetidae</taxon>
        <taxon>Hypocreales</taxon>
        <taxon>Stachybotryaceae</taxon>
        <taxon>Stachybotrys</taxon>
    </lineage>
</organism>
<keyword evidence="4" id="KW-0238">DNA-binding</keyword>
<sequence length="644" mass="72675">MASPMPMAKLNKTCDQCRQRKIKCEVPQPQPGQQPTCVYCKRRGQSCSFSIFRNKARVRVPRSFPASSQPADKLPLGEIYIDRILQDGPQNMVIPDESAVFTASDEKASSSSLAFFSEKRMTAMTQKLGHSRLQDVMKMLNDFIYDRVSAPEAFPRRPSTPQDAALVSPHEADLFIKAYFHHFHPLYPFLDRDEFEAQASSPKLADILVDNPVFSSLYYCILATGSQLYQQGTYAPSKGKSWMLFEKAKSYMDDLVRHPESIEQVQALTAMCCYCLNTSGLQFDDYFASHAARTAILLRCHRQINAEPKDLRAFWVIYVLEKEVSFRNRTSSIIPDEDIGCVIPPFPEAEFEGFNWFVAFIRLARIVSIVYTSLFSVSASLRAPEHCQATMDQVHDMLEKWRKSLPVAFRPGDAADFPSSASNVVRLVAVKMHFRYYQLIIALDRLTLFLNRENGPRQQASKQRLMLTARAIIELTGHIQVQPHVPLFVLAVLPLSAVFILFDFVIHNPSHRESRMNLSVLDKAAGYFSLLSLAAGESLPGEVPAELTRIAREYYWKVQNEAAPSFMEEKPAVSEQGGGVNAIADPNLSLNNNEALGLGLGLGLDAQMMPGPFDQLNYPTPMDFSNTWYFPDWYMDADQQDSSF</sequence>
<dbReference type="InterPro" id="IPR050987">
    <property type="entry name" value="AtrR-like"/>
</dbReference>
<keyword evidence="7" id="KW-1133">Transmembrane helix</keyword>
<evidence type="ECO:0000256" key="4">
    <source>
        <dbReference type="ARBA" id="ARBA00023125"/>
    </source>
</evidence>
<dbReference type="SUPFAM" id="SSF57701">
    <property type="entry name" value="Zn2/Cys6 DNA-binding domain"/>
    <property type="match status" value="1"/>
</dbReference>
<evidence type="ECO:0000256" key="6">
    <source>
        <dbReference type="ARBA" id="ARBA00023242"/>
    </source>
</evidence>
<evidence type="ECO:0000256" key="2">
    <source>
        <dbReference type="ARBA" id="ARBA00022723"/>
    </source>
</evidence>
<dbReference type="PANTHER" id="PTHR46910">
    <property type="entry name" value="TRANSCRIPTION FACTOR PDR1"/>
    <property type="match status" value="1"/>
</dbReference>
<dbReference type="PANTHER" id="PTHR46910:SF37">
    <property type="entry name" value="ZN(II)2CYS6 TRANSCRIPTION FACTOR (EUROFUNG)"/>
    <property type="match status" value="1"/>
</dbReference>
<evidence type="ECO:0000259" key="8">
    <source>
        <dbReference type="PROSITE" id="PS50048"/>
    </source>
</evidence>
<comment type="caution">
    <text evidence="9">The sequence shown here is derived from an EMBL/GenBank/DDBJ whole genome shotgun (WGS) entry which is preliminary data.</text>
</comment>
<dbReference type="Pfam" id="PF04082">
    <property type="entry name" value="Fungal_trans"/>
    <property type="match status" value="1"/>
</dbReference>
<evidence type="ECO:0000256" key="5">
    <source>
        <dbReference type="ARBA" id="ARBA00023163"/>
    </source>
</evidence>
<dbReference type="PROSITE" id="PS00463">
    <property type="entry name" value="ZN2_CY6_FUNGAL_1"/>
    <property type="match status" value="1"/>
</dbReference>
<dbReference type="EMBL" id="JAGPNK010000007">
    <property type="protein sequence ID" value="KAH7318101.1"/>
    <property type="molecule type" value="Genomic_DNA"/>
</dbReference>
<keyword evidence="7" id="KW-0812">Transmembrane</keyword>
<dbReference type="GO" id="GO:0000981">
    <property type="term" value="F:DNA-binding transcription factor activity, RNA polymerase II-specific"/>
    <property type="evidence" value="ECO:0007669"/>
    <property type="project" value="InterPro"/>
</dbReference>